<evidence type="ECO:0000256" key="4">
    <source>
        <dbReference type="ARBA" id="ARBA00022801"/>
    </source>
</evidence>
<comment type="caution">
    <text evidence="6">The sequence shown here is derived from an EMBL/GenBank/DDBJ whole genome shotgun (WGS) entry which is preliminary data.</text>
</comment>
<organism evidence="6 7">
    <name type="scientific">Psychroflexus maritimus</name>
    <dbReference type="NCBI Taxonomy" id="2714865"/>
    <lineage>
        <taxon>Bacteria</taxon>
        <taxon>Pseudomonadati</taxon>
        <taxon>Bacteroidota</taxon>
        <taxon>Flavobacteriia</taxon>
        <taxon>Flavobacteriales</taxon>
        <taxon>Flavobacteriaceae</taxon>
        <taxon>Psychroflexus</taxon>
    </lineage>
</organism>
<protein>
    <submittedName>
        <fullName evidence="6">Carboxypeptidase</fullName>
    </submittedName>
</protein>
<evidence type="ECO:0000313" key="6">
    <source>
        <dbReference type="EMBL" id="NGZ90373.1"/>
    </source>
</evidence>
<dbReference type="Gene3D" id="3.40.50.1820">
    <property type="entry name" value="alpha/beta hydrolase"/>
    <property type="match status" value="1"/>
</dbReference>
<name>A0A967AFN8_9FLAO</name>
<evidence type="ECO:0000256" key="1">
    <source>
        <dbReference type="ARBA" id="ARBA00022645"/>
    </source>
</evidence>
<gene>
    <name evidence="6" type="ORF">G7034_08905</name>
</gene>
<dbReference type="SUPFAM" id="SSF53474">
    <property type="entry name" value="alpha/beta-Hydrolases"/>
    <property type="match status" value="1"/>
</dbReference>
<keyword evidence="7" id="KW-1185">Reference proteome</keyword>
<keyword evidence="5" id="KW-0325">Glycoprotein</keyword>
<reference evidence="6" key="1">
    <citation type="submission" date="2020-03" db="EMBL/GenBank/DDBJ databases">
        <title>Psychroflexus Maritimus sp. nov., isolate from marine sediment.</title>
        <authorList>
            <person name="Zhong Y.-L."/>
        </authorList>
    </citation>
    <scope>NUCLEOTIDE SEQUENCE</scope>
    <source>
        <strain evidence="6">C1</strain>
    </source>
</reference>
<keyword evidence="3" id="KW-0732">Signal</keyword>
<dbReference type="RefSeq" id="WP_166400618.1">
    <property type="nucleotide sequence ID" value="NZ_JAANAS010000061.1"/>
</dbReference>
<evidence type="ECO:0000256" key="2">
    <source>
        <dbReference type="ARBA" id="ARBA00022670"/>
    </source>
</evidence>
<keyword evidence="4" id="KW-0378">Hydrolase</keyword>
<dbReference type="GO" id="GO:0004185">
    <property type="term" value="F:serine-type carboxypeptidase activity"/>
    <property type="evidence" value="ECO:0007669"/>
    <property type="project" value="InterPro"/>
</dbReference>
<sequence length="496" mass="57255">MKIKIKLLLIFSYAPIILFGQESNFKEKPIITNHEVKVNEKSIKYSAEAGFQEVFDEKDKAIGALFYTYYKRKDVNKDEERPILISFNGGPGSASVWMHIAYTGPRVLKIDDEGFPIQAYGIEENPYSILDVADIVYVNPINTGYSRGYKDEDGDIKKDKFFGVQEDISYLAKWVSNFISNKNRWLSPKFVIGESYGTTRVSGLAYQLQNAHWMYLNGVILVSPTELGMERNGPVEIANRIPYYTAAAWYHGKLPNQFKNMELEEVLEISEDFAINKLTPLLVRGNSISKDEKSKICQTLEELTGIKARVYLQHNLEVPFTYFWKELLREEGYTIGRLDSRYKGIDEKDAGERPEYNAELSSWLHSFTPAINHYLKNELKIETPAEYLMFGNVSPWDRTKNNSSGKQLRRAMTQNPKLKVLIQAGYFDGATTYFNAKYNMWHIDESGKMQNRFEFKAYKSGHMMYLRREDLKKSNDDLRTFIINAIEEAKASSAKY</sequence>
<evidence type="ECO:0000256" key="5">
    <source>
        <dbReference type="ARBA" id="ARBA00023180"/>
    </source>
</evidence>
<evidence type="ECO:0000313" key="7">
    <source>
        <dbReference type="Proteomes" id="UP000643701"/>
    </source>
</evidence>
<dbReference type="InterPro" id="IPR029058">
    <property type="entry name" value="AB_hydrolase_fold"/>
</dbReference>
<dbReference type="PANTHER" id="PTHR11802:SF3">
    <property type="entry name" value="RETINOID-INDUCIBLE SERINE CARBOXYPEPTIDASE"/>
    <property type="match status" value="1"/>
</dbReference>
<dbReference type="EMBL" id="JAANAS010000061">
    <property type="protein sequence ID" value="NGZ90373.1"/>
    <property type="molecule type" value="Genomic_DNA"/>
</dbReference>
<dbReference type="Pfam" id="PF00450">
    <property type="entry name" value="Peptidase_S10"/>
    <property type="match status" value="1"/>
</dbReference>
<keyword evidence="1 6" id="KW-0121">Carboxypeptidase</keyword>
<dbReference type="GO" id="GO:0006508">
    <property type="term" value="P:proteolysis"/>
    <property type="evidence" value="ECO:0007669"/>
    <property type="project" value="UniProtKB-KW"/>
</dbReference>
<dbReference type="PANTHER" id="PTHR11802">
    <property type="entry name" value="SERINE PROTEASE FAMILY S10 SERINE CARBOXYPEPTIDASE"/>
    <property type="match status" value="1"/>
</dbReference>
<dbReference type="Proteomes" id="UP000643701">
    <property type="component" value="Unassembled WGS sequence"/>
</dbReference>
<proteinExistence type="predicted"/>
<accession>A0A967AFN8</accession>
<dbReference type="InterPro" id="IPR001563">
    <property type="entry name" value="Peptidase_S10"/>
</dbReference>
<dbReference type="AlphaFoldDB" id="A0A967AFN8"/>
<keyword evidence="2" id="KW-0645">Protease</keyword>
<evidence type="ECO:0000256" key="3">
    <source>
        <dbReference type="ARBA" id="ARBA00022729"/>
    </source>
</evidence>